<dbReference type="PANTHER" id="PTHR11079:SF179">
    <property type="entry name" value="TRNA(ADENINE(34)) DEAMINASE, CHLOROPLASTIC"/>
    <property type="match status" value="1"/>
</dbReference>
<evidence type="ECO:0000313" key="4">
    <source>
        <dbReference type="EMBL" id="NMP21475.1"/>
    </source>
</evidence>
<feature type="domain" description="CMP/dCMP-type deaminase" evidence="3">
    <location>
        <begin position="1"/>
        <end position="120"/>
    </location>
</feature>
<comment type="caution">
    <text evidence="4">The sequence shown here is derived from an EMBL/GenBank/DDBJ whole genome shotgun (WGS) entry which is preliminary data.</text>
</comment>
<keyword evidence="2" id="KW-0862">Zinc</keyword>
<organism evidence="4 5">
    <name type="scientific">Sulfobacillus harzensis</name>
    <dbReference type="NCBI Taxonomy" id="2729629"/>
    <lineage>
        <taxon>Bacteria</taxon>
        <taxon>Bacillati</taxon>
        <taxon>Bacillota</taxon>
        <taxon>Clostridia</taxon>
        <taxon>Eubacteriales</taxon>
        <taxon>Clostridiales Family XVII. Incertae Sedis</taxon>
        <taxon>Sulfobacillus</taxon>
    </lineage>
</organism>
<name>A0A7Y0L1H4_9FIRM</name>
<proteinExistence type="predicted"/>
<reference evidence="4 5" key="1">
    <citation type="submission" date="2020-04" db="EMBL/GenBank/DDBJ databases">
        <authorList>
            <person name="Zhang R."/>
            <person name="Schippers A."/>
        </authorList>
    </citation>
    <scope>NUCLEOTIDE SEQUENCE [LARGE SCALE GENOMIC DNA]</scope>
    <source>
        <strain evidence="4 5">DSM 109850</strain>
    </source>
</reference>
<dbReference type="InterPro" id="IPR016193">
    <property type="entry name" value="Cytidine_deaminase-like"/>
</dbReference>
<dbReference type="GO" id="GO:0008270">
    <property type="term" value="F:zinc ion binding"/>
    <property type="evidence" value="ECO:0007669"/>
    <property type="project" value="InterPro"/>
</dbReference>
<dbReference type="InterPro" id="IPR002125">
    <property type="entry name" value="CMP_dCMP_dom"/>
</dbReference>
<dbReference type="Pfam" id="PF00383">
    <property type="entry name" value="dCMP_cyt_deam_1"/>
    <property type="match status" value="1"/>
</dbReference>
<dbReference type="RefSeq" id="WP_169096863.1">
    <property type="nucleotide sequence ID" value="NZ_JABBVZ010000008.1"/>
</dbReference>
<keyword evidence="1" id="KW-0479">Metal-binding</keyword>
<evidence type="ECO:0000313" key="5">
    <source>
        <dbReference type="Proteomes" id="UP000533476"/>
    </source>
</evidence>
<evidence type="ECO:0000259" key="3">
    <source>
        <dbReference type="PROSITE" id="PS51747"/>
    </source>
</evidence>
<evidence type="ECO:0000256" key="2">
    <source>
        <dbReference type="ARBA" id="ARBA00022833"/>
    </source>
</evidence>
<evidence type="ECO:0000256" key="1">
    <source>
        <dbReference type="ARBA" id="ARBA00022723"/>
    </source>
</evidence>
<dbReference type="GO" id="GO:0016787">
    <property type="term" value="F:hydrolase activity"/>
    <property type="evidence" value="ECO:0007669"/>
    <property type="project" value="InterPro"/>
</dbReference>
<keyword evidence="5" id="KW-1185">Reference proteome</keyword>
<accession>A0A7Y0L1H4</accession>
<sequence length="212" mass="22935">MDISGHWQDCLELAWEAYRMGSVPVGAIFVDSNGSIRYRGRNRIFETSNTASGGIVGTRLAHAEINVLLQAPPEAYAEMAEGTLMTTLEPCPMCTGALVMSGIRRVMFGARDREAGSLGLLTQNAYMHRKGITVVGPEPVVQAISLTLMTAHILRVGGHRQENFLAAFSQDDRPAVRLGTQWFRNGTLDALARQSSSIDALLVAVATAHPNL</sequence>
<dbReference type="Gene3D" id="3.40.140.10">
    <property type="entry name" value="Cytidine Deaminase, domain 2"/>
    <property type="match status" value="1"/>
</dbReference>
<dbReference type="CDD" id="cd01285">
    <property type="entry name" value="nucleoside_deaminase"/>
    <property type="match status" value="1"/>
</dbReference>
<dbReference type="AlphaFoldDB" id="A0A7Y0L1H4"/>
<gene>
    <name evidence="4" type="ORF">HIJ39_03765</name>
</gene>
<dbReference type="PANTHER" id="PTHR11079">
    <property type="entry name" value="CYTOSINE DEAMINASE FAMILY MEMBER"/>
    <property type="match status" value="1"/>
</dbReference>
<protein>
    <submittedName>
        <fullName evidence="4">Nucleoside deaminase</fullName>
    </submittedName>
</protein>
<dbReference type="InterPro" id="IPR016192">
    <property type="entry name" value="APOBEC/CMP_deaminase_Zn-bd"/>
</dbReference>
<dbReference type="PROSITE" id="PS51747">
    <property type="entry name" value="CYT_DCMP_DEAMINASES_2"/>
    <property type="match status" value="1"/>
</dbReference>
<dbReference type="Proteomes" id="UP000533476">
    <property type="component" value="Unassembled WGS sequence"/>
</dbReference>
<dbReference type="EMBL" id="JABBVZ010000008">
    <property type="protein sequence ID" value="NMP21475.1"/>
    <property type="molecule type" value="Genomic_DNA"/>
</dbReference>
<dbReference type="PROSITE" id="PS00903">
    <property type="entry name" value="CYT_DCMP_DEAMINASES_1"/>
    <property type="match status" value="1"/>
</dbReference>
<dbReference type="SUPFAM" id="SSF53927">
    <property type="entry name" value="Cytidine deaminase-like"/>
    <property type="match status" value="1"/>
</dbReference>